<gene>
    <name evidence="1" type="ORF">RBI02_02560</name>
</gene>
<comment type="caution">
    <text evidence="1">The sequence shown here is derived from an EMBL/GenBank/DDBJ whole genome shotgun (WGS) entry which is preliminary data.</text>
</comment>
<name>A0AAE4T0Q8_9EURY</name>
<proteinExistence type="predicted"/>
<protein>
    <submittedName>
        <fullName evidence="1">Uncharacterized protein</fullName>
    </submittedName>
</protein>
<reference evidence="1 2" key="1">
    <citation type="submission" date="2023-08" db="EMBL/GenBank/DDBJ databases">
        <title>Draft genome sequence of Thermococcus waiotapuensis WT1T, a thermophilic sulphur-dependent archaeon from order Thermococcales.</title>
        <authorList>
            <person name="Manners S.H."/>
            <person name="Carere C.R."/>
            <person name="Dhami M.K."/>
            <person name="Dobson R.C.J."/>
            <person name="Stott M.B."/>
        </authorList>
    </citation>
    <scope>NUCLEOTIDE SEQUENCE [LARGE SCALE GENOMIC DNA]</scope>
    <source>
        <strain evidence="1 2">WT1</strain>
    </source>
</reference>
<dbReference type="EMBL" id="JAVDZE010000001">
    <property type="protein sequence ID" value="MDV3103430.1"/>
    <property type="molecule type" value="Genomic_DNA"/>
</dbReference>
<organism evidence="1 2">
    <name type="scientific">Thermococcus waiotapuensis</name>
    <dbReference type="NCBI Taxonomy" id="90909"/>
    <lineage>
        <taxon>Archaea</taxon>
        <taxon>Methanobacteriati</taxon>
        <taxon>Methanobacteriota</taxon>
        <taxon>Thermococci</taxon>
        <taxon>Thermococcales</taxon>
        <taxon>Thermococcaceae</taxon>
        <taxon>Thermococcus</taxon>
    </lineage>
</organism>
<dbReference type="Proteomes" id="UP001245683">
    <property type="component" value="Unassembled WGS sequence"/>
</dbReference>
<dbReference type="RefSeq" id="WP_315340136.1">
    <property type="nucleotide sequence ID" value="NZ_JAVDZE010000001.1"/>
</dbReference>
<sequence length="72" mass="8447">MEVRLREKLERLVEDLTHRFSQRDREEIRKAIIAMIKVRDIPVSPLNPAGGYHPVLVLKRDLAAWRKRSGCL</sequence>
<accession>A0AAE4T0Q8</accession>
<dbReference type="AlphaFoldDB" id="A0AAE4T0Q8"/>
<evidence type="ECO:0000313" key="2">
    <source>
        <dbReference type="Proteomes" id="UP001245683"/>
    </source>
</evidence>
<keyword evidence="2" id="KW-1185">Reference proteome</keyword>
<evidence type="ECO:0000313" key="1">
    <source>
        <dbReference type="EMBL" id="MDV3103430.1"/>
    </source>
</evidence>